<proteinExistence type="predicted"/>
<feature type="transmembrane region" description="Helical" evidence="6">
    <location>
        <begin position="324"/>
        <end position="345"/>
    </location>
</feature>
<name>A0AA40WZC1_9GAMM</name>
<reference evidence="8" key="4">
    <citation type="submission" date="2022-09" db="EMBL/GenBank/DDBJ databases">
        <title>Rouxiella aceris sp. nov., isolated from tree sap and emended description of the genus Rhouxiella.</title>
        <authorList>
            <person name="Kim I.S."/>
        </authorList>
    </citation>
    <scope>NUCLEOTIDE SEQUENCE</scope>
    <source>
        <strain evidence="8">SAP-2</strain>
    </source>
</reference>
<keyword evidence="3 6" id="KW-0812">Transmembrane</keyword>
<evidence type="ECO:0000256" key="3">
    <source>
        <dbReference type="ARBA" id="ARBA00022692"/>
    </source>
</evidence>
<dbReference type="PANTHER" id="PTHR42718">
    <property type="entry name" value="MAJOR FACILITATOR SUPERFAMILY MULTIDRUG TRANSPORTER MFSC"/>
    <property type="match status" value="1"/>
</dbReference>
<feature type="transmembrane region" description="Helical" evidence="6">
    <location>
        <begin position="504"/>
        <end position="522"/>
    </location>
</feature>
<dbReference type="SUPFAM" id="SSF103473">
    <property type="entry name" value="MFS general substrate transporter"/>
    <property type="match status" value="1"/>
</dbReference>
<evidence type="ECO:0000256" key="6">
    <source>
        <dbReference type="SAM" id="Phobius"/>
    </source>
</evidence>
<gene>
    <name evidence="9" type="ORF">BS639_16255</name>
    <name evidence="8" type="ORF">ITX54_03695</name>
</gene>
<evidence type="ECO:0000313" key="11">
    <source>
        <dbReference type="Proteomes" id="UP000705283"/>
    </source>
</evidence>
<dbReference type="GO" id="GO:0016020">
    <property type="term" value="C:membrane"/>
    <property type="evidence" value="ECO:0007669"/>
    <property type="project" value="UniProtKB-SubCell"/>
</dbReference>
<dbReference type="AlphaFoldDB" id="A0AA40WZC1"/>
<feature type="transmembrane region" description="Helical" evidence="6">
    <location>
        <begin position="247"/>
        <end position="265"/>
    </location>
</feature>
<evidence type="ECO:0000256" key="5">
    <source>
        <dbReference type="ARBA" id="ARBA00023136"/>
    </source>
</evidence>
<dbReference type="EMBL" id="MRWD01000040">
    <property type="protein sequence ID" value="ORJ20215.1"/>
    <property type="molecule type" value="Genomic_DNA"/>
</dbReference>
<dbReference type="PANTHER" id="PTHR42718:SF9">
    <property type="entry name" value="MAJOR FACILITATOR SUPERFAMILY MULTIDRUG TRANSPORTER MFSC"/>
    <property type="match status" value="1"/>
</dbReference>
<feature type="transmembrane region" description="Helical" evidence="6">
    <location>
        <begin position="381"/>
        <end position="400"/>
    </location>
</feature>
<comment type="subcellular location">
    <subcellularLocation>
        <location evidence="1">Membrane</location>
        <topology evidence="1">Multi-pass membrane protein</topology>
    </subcellularLocation>
</comment>
<dbReference type="Pfam" id="PF07690">
    <property type="entry name" value="MFS_1"/>
    <property type="match status" value="1"/>
</dbReference>
<feature type="transmembrane region" description="Helical" evidence="6">
    <location>
        <begin position="181"/>
        <end position="204"/>
    </location>
</feature>
<keyword evidence="2" id="KW-0813">Transport</keyword>
<evidence type="ECO:0000313" key="8">
    <source>
        <dbReference type="EMBL" id="MBF6635766.1"/>
    </source>
</evidence>
<dbReference type="PROSITE" id="PS50850">
    <property type="entry name" value="MFS"/>
    <property type="match status" value="1"/>
</dbReference>
<dbReference type="Gene3D" id="1.20.1250.20">
    <property type="entry name" value="MFS general substrate transporter like domains"/>
    <property type="match status" value="1"/>
</dbReference>
<dbReference type="RefSeq" id="WP_084983633.1">
    <property type="nucleotide sequence ID" value="NZ_CBCSCF010000002.1"/>
</dbReference>
<keyword evidence="10" id="KW-1185">Reference proteome</keyword>
<feature type="transmembrane region" description="Helical" evidence="6">
    <location>
        <begin position="95"/>
        <end position="112"/>
    </location>
</feature>
<dbReference type="GO" id="GO:0022857">
    <property type="term" value="F:transmembrane transporter activity"/>
    <property type="evidence" value="ECO:0007669"/>
    <property type="project" value="InterPro"/>
</dbReference>
<dbReference type="Proteomes" id="UP000705283">
    <property type="component" value="Unassembled WGS sequence"/>
</dbReference>
<keyword evidence="5 6" id="KW-0472">Membrane</keyword>
<comment type="caution">
    <text evidence="8">The sequence shown here is derived from an EMBL/GenBank/DDBJ whole genome shotgun (WGS) entry which is preliminary data.</text>
</comment>
<dbReference type="EMBL" id="JADMKS010000001">
    <property type="protein sequence ID" value="MBF6635766.1"/>
    <property type="molecule type" value="Genomic_DNA"/>
</dbReference>
<evidence type="ECO:0000256" key="1">
    <source>
        <dbReference type="ARBA" id="ARBA00004141"/>
    </source>
</evidence>
<feature type="transmembrane region" description="Helical" evidence="6">
    <location>
        <begin position="154"/>
        <end position="175"/>
    </location>
</feature>
<feature type="transmembrane region" description="Helical" evidence="6">
    <location>
        <begin position="22"/>
        <end position="42"/>
    </location>
</feature>
<dbReference type="InterPro" id="IPR011701">
    <property type="entry name" value="MFS"/>
</dbReference>
<protein>
    <submittedName>
        <fullName evidence="9">EmrB/QacA family drug resistance transporter</fullName>
    </submittedName>
    <submittedName>
        <fullName evidence="8">MFS transporter</fullName>
    </submittedName>
</protein>
<reference evidence="8" key="3">
    <citation type="submission" date="2020-11" db="EMBL/GenBank/DDBJ databases">
        <authorList>
            <person name="Lee S.D."/>
        </authorList>
    </citation>
    <scope>NUCLEOTIDE SEQUENCE</scope>
    <source>
        <strain evidence="8">SAP-2</strain>
    </source>
</reference>
<feature type="transmembrane region" description="Helical" evidence="6">
    <location>
        <begin position="118"/>
        <end position="142"/>
    </location>
</feature>
<sequence>MNQPSILVNPAGGLAMPVPQPFNLRLVIGLIGILFASLCSGLNDRVTDIALADVRGALNISSDPGSWVIGAYQAAEVAAMMLAPWFAMTLSLRRFAIGTALGFSLIAALLPYSPNISVFIALRVVQGILGGALPPLLMTAALRFLPPAYKLYGLSAYALTATFGPNVAITLASFWTDAVGWQWVFWQVIPPCLAAAVMMGYGLPQDPLRFERFKQMDTVGMLTGSSGIALLVLTLQQGQRLDWLHSPLIVLMLLSSVGLLLVFFVNEWSHPLPLFKLQMLKRANLSHGLLTLGGLMVLLLSGSALPSSYMESVQGFRAAQVGPLALTIGLPQLLLAPLVAAVLNFRWIDSRWVLLMGLGLVGGSCYFSSHITEHWSRENFYWLQIMQAFGQPMAILPVLMGATGVVQPQEGPFASAMFNTVRGLGSVIGSTVVGEFSSQREQFHSNVLLNHAGSVSSLLSQPYDGDGTYLAPLNPNGSAISSEVLSAFSSLVKRQATVLGLSDTYFLLISIAFALALLTALLPKRTYPPHTLIKKAD</sequence>
<feature type="domain" description="Major facilitator superfamily (MFS) profile" evidence="7">
    <location>
        <begin position="29"/>
        <end position="527"/>
    </location>
</feature>
<evidence type="ECO:0000313" key="9">
    <source>
        <dbReference type="EMBL" id="ORJ20215.1"/>
    </source>
</evidence>
<evidence type="ECO:0000256" key="2">
    <source>
        <dbReference type="ARBA" id="ARBA00022448"/>
    </source>
</evidence>
<feature type="transmembrane region" description="Helical" evidence="6">
    <location>
        <begin position="216"/>
        <end position="235"/>
    </location>
</feature>
<keyword evidence="4 6" id="KW-1133">Transmembrane helix</keyword>
<accession>A0AA40WZC1</accession>
<reference evidence="9" key="1">
    <citation type="submission" date="2016-12" db="EMBL/GenBank/DDBJ databases">
        <authorList>
            <person name="Le Fleche-Mateos A."/>
        </authorList>
    </citation>
    <scope>NUCLEOTIDE SEQUENCE</scope>
    <source>
        <strain evidence="9">213</strain>
    </source>
</reference>
<feature type="transmembrane region" description="Helical" evidence="6">
    <location>
        <begin position="285"/>
        <end position="304"/>
    </location>
</feature>
<evidence type="ECO:0000259" key="7">
    <source>
        <dbReference type="PROSITE" id="PS50850"/>
    </source>
</evidence>
<dbReference type="InterPro" id="IPR020846">
    <property type="entry name" value="MFS_dom"/>
</dbReference>
<evidence type="ECO:0000313" key="10">
    <source>
        <dbReference type="Proteomes" id="UP000192722"/>
    </source>
</evidence>
<organism evidence="8 11">
    <name type="scientific">Rouxiella silvae</name>
    <dbReference type="NCBI Taxonomy" id="1646373"/>
    <lineage>
        <taxon>Bacteria</taxon>
        <taxon>Pseudomonadati</taxon>
        <taxon>Pseudomonadota</taxon>
        <taxon>Gammaproteobacteria</taxon>
        <taxon>Enterobacterales</taxon>
        <taxon>Yersiniaceae</taxon>
        <taxon>Rouxiella</taxon>
    </lineage>
</organism>
<dbReference type="InterPro" id="IPR036259">
    <property type="entry name" value="MFS_trans_sf"/>
</dbReference>
<reference evidence="9 10" key="2">
    <citation type="journal article" date="2017" name="Int. J. Syst. Evol. Microbiol.">
        <title>Rouxiella badensis sp. nov. and Rouxiella silvae sp. nov. isolated from peat bog soil in Germany and emendation of the genus description.</title>
        <authorList>
            <person name="Le Fleche-Mateos A."/>
            <person name="Kugler J.H."/>
            <person name="Hansen S.H."/>
            <person name="Syldatk C."/>
            <person name="Hausmann R."/>
            <person name="Lomprez F."/>
            <person name="Vandenbogaert M."/>
            <person name="Manuguerra J.C."/>
            <person name="Grimont P.A."/>
        </authorList>
    </citation>
    <scope>NUCLEOTIDE SEQUENCE [LARGE SCALE GENOMIC DNA]</scope>
    <source>
        <strain evidence="9 10">213</strain>
    </source>
</reference>
<feature type="transmembrane region" description="Helical" evidence="6">
    <location>
        <begin position="352"/>
        <end position="369"/>
    </location>
</feature>
<evidence type="ECO:0000256" key="4">
    <source>
        <dbReference type="ARBA" id="ARBA00022989"/>
    </source>
</evidence>
<dbReference type="Proteomes" id="UP000192722">
    <property type="component" value="Unassembled WGS sequence"/>
</dbReference>